<dbReference type="PANTHER" id="PTHR34386:SF1">
    <property type="entry name" value="GLUTAREDOXIN-LIKE PROTEIN NRDH"/>
    <property type="match status" value="1"/>
</dbReference>
<comment type="caution">
    <text evidence="3">The sequence shown here is derived from an EMBL/GenBank/DDBJ whole genome shotgun (WGS) entry which is preliminary data.</text>
</comment>
<dbReference type="InterPro" id="IPR002109">
    <property type="entry name" value="Glutaredoxin"/>
</dbReference>
<reference evidence="3 4" key="1">
    <citation type="submission" date="2024-07" db="EMBL/GenBank/DDBJ databases">
        <title>Whole genome sequencing of Prodigiosin pigment-producing Streptomyces salinarius isolated from rhizosphere soil of Arachis hypogaea.</title>
        <authorList>
            <person name="Vidhya A."/>
            <person name="Ramya S."/>
        </authorList>
    </citation>
    <scope>NUCLEOTIDE SEQUENCE [LARGE SCALE GENOMIC DNA]</scope>
    <source>
        <strain evidence="3 4">VRMG2420</strain>
    </source>
</reference>
<keyword evidence="1" id="KW-1133">Transmembrane helix</keyword>
<dbReference type="SUPFAM" id="SSF52833">
    <property type="entry name" value="Thioredoxin-like"/>
    <property type="match status" value="1"/>
</dbReference>
<keyword evidence="1" id="KW-0812">Transmembrane</keyword>
<proteinExistence type="predicted"/>
<protein>
    <submittedName>
        <fullName evidence="3">Glutaredoxin domain-containing protein</fullName>
    </submittedName>
</protein>
<sequence>MRRAWTAPVLLLIVGAGVVAGSFVRGRGGTGVVLLVVFVLLAGATSPLVFPRSVGAVEARRRSAVDGRPVVFWRPGCAYCMRLRVRLGRRARRLHWVDIWRDEAGAELVREANDGNETVPTLLVAGRAYTNPDPAWVREQVSSAR</sequence>
<feature type="domain" description="Glutaredoxin" evidence="2">
    <location>
        <begin position="70"/>
        <end position="127"/>
    </location>
</feature>
<dbReference type="Gene3D" id="3.40.30.10">
    <property type="entry name" value="Glutaredoxin"/>
    <property type="match status" value="1"/>
</dbReference>
<feature type="transmembrane region" description="Helical" evidence="1">
    <location>
        <begin position="30"/>
        <end position="50"/>
    </location>
</feature>
<evidence type="ECO:0000256" key="1">
    <source>
        <dbReference type="SAM" id="Phobius"/>
    </source>
</evidence>
<gene>
    <name evidence="3" type="ORF">AB4829_02380</name>
</gene>
<organism evidence="3 4">
    <name type="scientific">Streptomyces salinarius</name>
    <dbReference type="NCBI Taxonomy" id="2762598"/>
    <lineage>
        <taxon>Bacteria</taxon>
        <taxon>Bacillati</taxon>
        <taxon>Actinomycetota</taxon>
        <taxon>Actinomycetes</taxon>
        <taxon>Kitasatosporales</taxon>
        <taxon>Streptomycetaceae</taxon>
        <taxon>Streptomyces</taxon>
    </lineage>
</organism>
<evidence type="ECO:0000313" key="3">
    <source>
        <dbReference type="EMBL" id="MFI7869438.1"/>
    </source>
</evidence>
<keyword evidence="4" id="KW-1185">Reference proteome</keyword>
<dbReference type="InterPro" id="IPR036249">
    <property type="entry name" value="Thioredoxin-like_sf"/>
</dbReference>
<dbReference type="EMBL" id="JBITPR010000010">
    <property type="protein sequence ID" value="MFI7869438.1"/>
    <property type="molecule type" value="Genomic_DNA"/>
</dbReference>
<keyword evidence="1" id="KW-0472">Membrane</keyword>
<dbReference type="PANTHER" id="PTHR34386">
    <property type="entry name" value="GLUTAREDOXIN"/>
    <property type="match status" value="1"/>
</dbReference>
<dbReference type="InterPro" id="IPR051548">
    <property type="entry name" value="Grx-like_ET"/>
</dbReference>
<accession>A0ABW8B3A5</accession>
<dbReference type="Proteomes" id="UP001614264">
    <property type="component" value="Unassembled WGS sequence"/>
</dbReference>
<evidence type="ECO:0000313" key="4">
    <source>
        <dbReference type="Proteomes" id="UP001614264"/>
    </source>
</evidence>
<dbReference type="Pfam" id="PF00462">
    <property type="entry name" value="Glutaredoxin"/>
    <property type="match status" value="1"/>
</dbReference>
<name>A0ABW8B3A5_9ACTN</name>
<evidence type="ECO:0000259" key="2">
    <source>
        <dbReference type="Pfam" id="PF00462"/>
    </source>
</evidence>
<dbReference type="RefSeq" id="WP_102930359.1">
    <property type="nucleotide sequence ID" value="NZ_JBITPR010000010.1"/>
</dbReference>